<dbReference type="AlphaFoldDB" id="A0A6Q8PFH5"/>
<evidence type="ECO:0000256" key="9">
    <source>
        <dbReference type="RuleBase" id="RU368035"/>
    </source>
</evidence>
<gene>
    <name evidence="10" type="primary">SLC52A2</name>
</gene>
<reference evidence="10 11" key="3">
    <citation type="journal article" date="2006" name="Nature">
        <title>DNA sequence and analysis of human chromosome 8.</title>
        <authorList>
            <person name="Nusbaum C."/>
            <person name="Mikkelsen T.S."/>
            <person name="Zody M.C."/>
            <person name="Asakawa S."/>
            <person name="Taudien S."/>
            <person name="Garber M."/>
            <person name="Kodira C.D."/>
            <person name="Schueler M.G."/>
            <person name="Shimizu A."/>
            <person name="Whittaker C.A."/>
            <person name="Chang J.L."/>
            <person name="Cuomo C.A."/>
            <person name="Dewar K."/>
            <person name="FitzGerald M.G."/>
            <person name="Yang X."/>
            <person name="Allen N.R."/>
            <person name="Anderson S."/>
            <person name="Asakawa T."/>
            <person name="Blechschmidt K."/>
            <person name="Bloom T."/>
            <person name="Borowsky M.L."/>
            <person name="Butler J."/>
            <person name="Cook A."/>
            <person name="Corum B."/>
            <person name="DeArellano K."/>
            <person name="DeCaprio D."/>
            <person name="Dooley K.T."/>
            <person name="Dorris L.III."/>
            <person name="Engels R."/>
            <person name="Glockner G."/>
            <person name="Hafez N."/>
            <person name="Hagopian D.S."/>
            <person name="Hall J.L."/>
            <person name="Ishikawa S.K."/>
            <person name="Jaffe D.B."/>
            <person name="Kamat A."/>
            <person name="Kudoh J."/>
            <person name="Lehmann R."/>
            <person name="Lokitsang T."/>
            <person name="Macdonald P."/>
            <person name="Major J.E."/>
            <person name="Matthews C.D."/>
            <person name="Mauceli E."/>
            <person name="Menzel U."/>
            <person name="Mihalev A.H."/>
            <person name="Minoshima S."/>
            <person name="Murayama Y."/>
            <person name="Naylor J.W."/>
            <person name="Nicol R."/>
            <person name="Nguyen C."/>
            <person name="O'Leary S.B."/>
            <person name="O'Neill K."/>
            <person name="Parker S.C."/>
            <person name="Polley A."/>
            <person name="Raymond C.K."/>
            <person name="Reichwald K."/>
            <person name="Rodriguez J."/>
            <person name="Sasaki T."/>
            <person name="Schilhabel M."/>
            <person name="Siddiqui R."/>
            <person name="Smith C.L."/>
            <person name="Sneddon T.P."/>
            <person name="Talamas J.A."/>
            <person name="Tenzin P."/>
            <person name="Topham K."/>
            <person name="Venkataraman V."/>
            <person name="Wen G."/>
            <person name="Yamazaki S."/>
            <person name="Young S.K."/>
            <person name="Zeng Q."/>
            <person name="Zimmer A.R."/>
            <person name="Rosenthal A."/>
            <person name="Birren B.W."/>
            <person name="Platzer M."/>
            <person name="Shimizu N."/>
            <person name="Lander E.S."/>
        </authorList>
    </citation>
    <scope>NUCLEOTIDE SEQUENCE [LARGE SCALE GENOMIC DNA]</scope>
</reference>
<keyword evidence="7 9" id="KW-1133">Transmembrane helix</keyword>
<dbReference type="Ensembl" id="ENST00000710467.1">
    <property type="protein sequence ID" value="ENSP00000518295.1"/>
    <property type="gene ID" value="ENSG00000285112.5"/>
</dbReference>
<name>A0A6Q8PFH5_HUMAN</name>
<dbReference type="OrthoDB" id="9995836at2759"/>
<keyword evidence="6 9" id="KW-0812">Transmembrane</keyword>
<dbReference type="MassIVE" id="A0A6Q8PFH5"/>
<dbReference type="ExpressionAtlas" id="A0A6Q8PFH5">
    <property type="expression patterns" value="baseline and differential"/>
</dbReference>
<dbReference type="OpenTargets" id="ENSG00000185803"/>
<dbReference type="EMBL" id="AC233992">
    <property type="status" value="NOT_ANNOTATED_CDS"/>
    <property type="molecule type" value="Genomic_DNA"/>
</dbReference>
<accession>A0A6Q8PFH5</accession>
<organism evidence="10 11">
    <name type="scientific">Homo sapiens</name>
    <name type="common">Human</name>
    <dbReference type="NCBI Taxonomy" id="9606"/>
    <lineage>
        <taxon>Eukaryota</taxon>
        <taxon>Metazoa</taxon>
        <taxon>Chordata</taxon>
        <taxon>Craniata</taxon>
        <taxon>Vertebrata</taxon>
        <taxon>Euteleostomi</taxon>
        <taxon>Mammalia</taxon>
        <taxon>Eutheria</taxon>
        <taxon>Euarchontoglires</taxon>
        <taxon>Primates</taxon>
        <taxon>Haplorrhini</taxon>
        <taxon>Catarrhini</taxon>
        <taxon>Hominidae</taxon>
        <taxon>Homo</taxon>
    </lineage>
</organism>
<keyword evidence="5 9" id="KW-1003">Cell membrane</keyword>
<dbReference type="Proteomes" id="UP000005640">
    <property type="component" value="Chromosome 8"/>
</dbReference>
<dbReference type="Bgee" id="ENSG00000185803">
    <property type="expression patterns" value="Expressed in mucosa of transverse colon and 95 other cell types or tissues"/>
</dbReference>
<dbReference type="InterPro" id="IPR009357">
    <property type="entry name" value="Riboflavin_transptr"/>
</dbReference>
<keyword evidence="12 13" id="KW-1267">Proteomics identification</keyword>
<comment type="subcellular location">
    <subcellularLocation>
        <location evidence="2 9">Cell membrane</location>
        <topology evidence="2 9">Multi-pass membrane protein</topology>
    </subcellularLocation>
</comment>
<evidence type="ECO:0000313" key="10">
    <source>
        <dbReference type="Ensembl" id="ENSP00000501821.1"/>
    </source>
</evidence>
<reference evidence="10" key="4">
    <citation type="submission" date="2025-05" db="UniProtKB">
        <authorList>
            <consortium name="Ensembl"/>
        </authorList>
    </citation>
    <scope>IDENTIFICATION</scope>
</reference>
<protein>
    <recommendedName>
        <fullName evidence="9">Riboflavin transporter</fullName>
    </recommendedName>
</protein>
<keyword evidence="8 9" id="KW-0472">Membrane</keyword>
<dbReference type="SMR" id="A0A6Q8PFH5"/>
<comment type="similarity">
    <text evidence="3 9">Belongs to the riboflavin transporter family.</text>
</comment>
<dbReference type="GO" id="GO:0032217">
    <property type="term" value="F:riboflavin transmembrane transporter activity"/>
    <property type="evidence" value="ECO:0007669"/>
    <property type="project" value="UniProtKB-UniRule"/>
</dbReference>
<reference evidence="10" key="1">
    <citation type="journal article" date="2001" name="Nature">
        <title>Initial sequencing and analysis of the human genome.</title>
        <authorList>
            <consortium name="International Human Genome Sequencing Consortium"/>
            <person name="Lander E.S."/>
            <person name="Linton L.M."/>
            <person name="Birren B."/>
            <person name="Nusbaum C."/>
            <person name="Zody M.C."/>
            <person name="Baldwin J."/>
            <person name="Devon K."/>
            <person name="Dewar K."/>
            <person name="Doyle M."/>
            <person name="FitzHugh W."/>
            <person name="Funke R."/>
            <person name="Gage D."/>
            <person name="Harris K."/>
            <person name="Heaford A."/>
            <person name="Howland J."/>
            <person name="Kann L."/>
            <person name="Lehoczky J."/>
            <person name="LeVine R."/>
            <person name="McEwan P."/>
            <person name="McKernan K."/>
            <person name="Meldrim J."/>
            <person name="Mesirov J.P."/>
            <person name="Miranda C."/>
            <person name="Morris W."/>
            <person name="Naylor J."/>
            <person name="Raymond C."/>
            <person name="Rosetti M."/>
            <person name="Santos R."/>
            <person name="Sheridan A."/>
            <person name="Sougnez C."/>
            <person name="Stange-Thomann N."/>
            <person name="Stojanovic N."/>
            <person name="Subramanian A."/>
            <person name="Wyman D."/>
            <person name="Rogers J."/>
            <person name="Sulston J."/>
            <person name="Ainscough R."/>
            <person name="Beck S."/>
            <person name="Bentley D."/>
            <person name="Burton J."/>
            <person name="Clee C."/>
            <person name="Carter N."/>
            <person name="Coulson A."/>
            <person name="Deadman R."/>
            <person name="Deloukas P."/>
            <person name="Dunham A."/>
            <person name="Dunham I."/>
            <person name="Durbin R."/>
            <person name="French L."/>
            <person name="Grafham D."/>
            <person name="Gregory S."/>
            <person name="Hubbard T."/>
            <person name="Humphray S."/>
            <person name="Hunt A."/>
            <person name="Jones M."/>
            <person name="Lloyd C."/>
            <person name="McMurray A."/>
            <person name="Matthews L."/>
            <person name="Mercer S."/>
            <person name="Milne S."/>
            <person name="Mullikin J.C."/>
            <person name="Mungall A."/>
            <person name="Plumb R."/>
            <person name="Ross M."/>
            <person name="Shownkeen R."/>
            <person name="Sims S."/>
            <person name="Waterston R.H."/>
            <person name="Wilson R.K."/>
            <person name="Hillier L.W."/>
            <person name="McPherson J.D."/>
            <person name="Marra M.A."/>
            <person name="Mardis E.R."/>
            <person name="Fulton L.A."/>
            <person name="Chinwalla A.T."/>
            <person name="Pepin K.H."/>
            <person name="Gish W.R."/>
            <person name="Chissoe S.L."/>
            <person name="Wendl M.C."/>
            <person name="Delehaunty K.D."/>
            <person name="Miner T.L."/>
            <person name="Delehaunty A."/>
            <person name="Kramer J.B."/>
            <person name="Cook L.L."/>
            <person name="Fulton R.S."/>
            <person name="Johnson D.L."/>
            <person name="Minx P.J."/>
            <person name="Clifton S.W."/>
            <person name="Hawkins T."/>
            <person name="Branscomb E."/>
            <person name="Predki P."/>
            <person name="Richardson P."/>
            <person name="Wenning S."/>
            <person name="Slezak T."/>
            <person name="Doggett N."/>
            <person name="Cheng J.F."/>
            <person name="Olsen A."/>
            <person name="Lucas S."/>
            <person name="Elkin C."/>
            <person name="Uberbacher E."/>
            <person name="Frazier M."/>
            <person name="Gibbs R.A."/>
            <person name="Muzny D.M."/>
            <person name="Scherer S.E."/>
            <person name="Bouck J.B."/>
            <person name="Sodergren E.J."/>
            <person name="Worley K.C."/>
            <person name="Rives C.M."/>
            <person name="Gorrell J.H."/>
            <person name="Metzker M.L."/>
            <person name="Naylor S.L."/>
            <person name="Kucherlapati R.S."/>
            <person name="Nelson D.L."/>
            <person name="Weinstock G.M."/>
            <person name="Sakaki Y."/>
            <person name="Fujiyama A."/>
            <person name="Hattori M."/>
            <person name="Yada T."/>
            <person name="Toyoda A."/>
            <person name="Itoh T."/>
            <person name="Kawagoe C."/>
            <person name="Watanabe H."/>
            <person name="Totoki Y."/>
            <person name="Taylor T."/>
            <person name="Weissenbach J."/>
            <person name="Heilig R."/>
            <person name="Saurin W."/>
            <person name="Artiguenave F."/>
            <person name="Brottier P."/>
            <person name="Bruls T."/>
            <person name="Pelletier E."/>
            <person name="Robert C."/>
            <person name="Wincker P."/>
            <person name="Smith D.R."/>
            <person name="Doucette-Stamm L."/>
            <person name="Rubenfield M."/>
            <person name="Weinstock K."/>
            <person name="Lee H.M."/>
            <person name="Dubois J."/>
            <person name="Rosenthal A."/>
            <person name="Platzer M."/>
            <person name="Nyakatura G."/>
            <person name="Taudien S."/>
            <person name="Rump A."/>
            <person name="Yang H."/>
            <person name="Yu J."/>
            <person name="Wang J."/>
            <person name="Huang G."/>
            <person name="Gu J."/>
            <person name="Hood L."/>
            <person name="Rowen L."/>
            <person name="Madan A."/>
            <person name="Qin S."/>
            <person name="Davis R.W."/>
            <person name="Federspiel N.A."/>
            <person name="Abola A.P."/>
            <person name="Proctor M.J."/>
            <person name="Myers R.M."/>
            <person name="Schmutz J."/>
            <person name="Dickson M."/>
            <person name="Grimwood J."/>
            <person name="Cox D.R."/>
            <person name="Olson M.V."/>
            <person name="Kaul R."/>
            <person name="Raymond C."/>
            <person name="Shimizu N."/>
            <person name="Kawasaki K."/>
            <person name="Minoshima S."/>
            <person name="Evans G.A."/>
            <person name="Athanasiou M."/>
            <person name="Schultz R."/>
            <person name="Roe B.A."/>
            <person name="Chen F."/>
            <person name="Pan H."/>
            <person name="Ramser J."/>
            <person name="Lehrach H."/>
            <person name="Reinhardt R."/>
            <person name="McCombie W.R."/>
            <person name="de la Bastide M."/>
            <person name="Dedhia N."/>
            <person name="Blocker H."/>
            <person name="Hornischer K."/>
            <person name="Nordsiek G."/>
            <person name="Agarwala R."/>
            <person name="Aravind L."/>
            <person name="Bailey J.A."/>
            <person name="Bateman A."/>
            <person name="Batzoglou S."/>
            <person name="Birney E."/>
            <person name="Bork P."/>
            <person name="Brown D.G."/>
            <person name="Burge C.B."/>
            <person name="Cerutti L."/>
            <person name="Chen H.C."/>
            <person name="Church D."/>
            <person name="Clamp M."/>
            <person name="Copley R.R."/>
            <person name="Doerks T."/>
            <person name="Eddy S.R."/>
            <person name="Eichler E.E."/>
            <person name="Furey T.S."/>
            <person name="Galagan J."/>
            <person name="Gilbert J.G."/>
            <person name="Harmon C."/>
            <person name="Hayashizaki Y."/>
            <person name="Haussler D."/>
            <person name="Hermjakob H."/>
            <person name="Hokamp K."/>
            <person name="Jang W."/>
            <person name="Johnson L.S."/>
            <person name="Jones T.A."/>
            <person name="Kasif S."/>
            <person name="Kaspryzk A."/>
            <person name="Kennedy S."/>
            <person name="Kent W.J."/>
            <person name="Kitts P."/>
            <person name="Koonin E.V."/>
            <person name="Korf I."/>
            <person name="Kulp D."/>
            <person name="Lancet D."/>
            <person name="Lowe T.M."/>
            <person name="McLysaght A."/>
            <person name="Mikkelsen T."/>
            <person name="Moran J.V."/>
            <person name="Mulder N."/>
            <person name="Pollara V.J."/>
            <person name="Ponting C.P."/>
            <person name="Schuler G."/>
            <person name="Schultz J."/>
            <person name="Slater G."/>
            <person name="Smit A.F."/>
            <person name="Stupka E."/>
            <person name="Szustakowski J."/>
            <person name="Thierry-Mieg D."/>
            <person name="Thierry-Mieg J."/>
            <person name="Wagner L."/>
            <person name="Wallis J."/>
            <person name="Wheeler R."/>
            <person name="Williams A."/>
            <person name="Wolf Y.I."/>
            <person name="Wolfe K.H."/>
            <person name="Yang S.P."/>
            <person name="Yeh R.F."/>
            <person name="Collins F."/>
            <person name="Guyer M.S."/>
            <person name="Peterson J."/>
            <person name="Felsenfeld A."/>
            <person name="Wetterstrand K.A."/>
            <person name="Patrinos A."/>
            <person name="Morgan M.J."/>
            <person name="de Jong P."/>
            <person name="Catanese J.J."/>
            <person name="Osoegawa K."/>
            <person name="Shizuya H."/>
            <person name="Choi S."/>
            <person name="Chen Y.J."/>
        </authorList>
    </citation>
    <scope>NUCLEOTIDE SEQUENCE [LARGE SCALE GENOMIC DNA]</scope>
</reference>
<evidence type="ECO:0000313" key="11">
    <source>
        <dbReference type="Proteomes" id="UP000005640"/>
    </source>
</evidence>
<evidence type="ECO:0000256" key="2">
    <source>
        <dbReference type="ARBA" id="ARBA00004651"/>
    </source>
</evidence>
<evidence type="ECO:0007829" key="13">
    <source>
        <dbReference type="ProteomicsDB" id="A0A6Q8PFH5"/>
    </source>
</evidence>
<comment type="caution">
    <text evidence="9">Lacks conserved residue(s) required for the propagation of feature annotation.</text>
</comment>
<evidence type="ECO:0007829" key="12">
    <source>
        <dbReference type="PeptideAtlas" id="A0A6Q8PFH5"/>
    </source>
</evidence>
<dbReference type="PANTHER" id="PTHR12929">
    <property type="entry name" value="SOLUTE CARRIER FAMILY 52"/>
    <property type="match status" value="1"/>
</dbReference>
<evidence type="ECO:0000256" key="5">
    <source>
        <dbReference type="ARBA" id="ARBA00022475"/>
    </source>
</evidence>
<evidence type="ECO:0000256" key="4">
    <source>
        <dbReference type="ARBA" id="ARBA00022448"/>
    </source>
</evidence>
<comment type="catalytic activity">
    <reaction evidence="1 9">
        <text>riboflavin(in) = riboflavin(out)</text>
        <dbReference type="Rhea" id="RHEA:35015"/>
        <dbReference type="ChEBI" id="CHEBI:57986"/>
    </reaction>
</comment>
<dbReference type="Pfam" id="PF06237">
    <property type="entry name" value="SLC52_ribofla_tr"/>
    <property type="match status" value="1"/>
</dbReference>
<dbReference type="HGNC" id="HGNC:30224">
    <property type="gene designation" value="SLC52A2"/>
</dbReference>
<evidence type="ECO:0000256" key="1">
    <source>
        <dbReference type="ARBA" id="ARBA00000215"/>
    </source>
</evidence>
<feature type="transmembrane region" description="Helical" evidence="9">
    <location>
        <begin position="49"/>
        <end position="68"/>
    </location>
</feature>
<dbReference type="Ensembl" id="ENST00000676358.1">
    <property type="protein sequence ID" value="ENSP00000501821.1"/>
    <property type="gene ID" value="ENSG00000185803.12"/>
</dbReference>
<dbReference type="GO" id="GO:0005886">
    <property type="term" value="C:plasma membrane"/>
    <property type="evidence" value="ECO:0007669"/>
    <property type="project" value="UniProtKB-SubCell"/>
</dbReference>
<comment type="function">
    <text evidence="9">Plasma membrane transporter mediating the uptake by cells of the water soluble vitamin B2/riboflavin that plays a key role in biochemical oxidation-reduction reactions of the carbohydrate, lipid, and amino acid metabolism.</text>
</comment>
<evidence type="ECO:0000256" key="7">
    <source>
        <dbReference type="ARBA" id="ARBA00022989"/>
    </source>
</evidence>
<evidence type="ECO:0000256" key="8">
    <source>
        <dbReference type="ARBA" id="ARBA00023136"/>
    </source>
</evidence>
<sequence>MAAPTPARPVLTHLLVALFGMGSWAAVNGIWVELPVVVKELPEGWSLPSYVSVLVALGNLGLLVVTLWRRLAPGKDEQVPIRVVQLLPSRVFCCCCRHHHLYPQGS</sequence>
<dbReference type="GeneTree" id="ENSGT00390000003774"/>
<evidence type="ECO:0000256" key="3">
    <source>
        <dbReference type="ARBA" id="ARBA00006366"/>
    </source>
</evidence>
<dbReference type="PANTHER" id="PTHR12929:SF1">
    <property type="entry name" value="SOLUTE CARRIER FAMILY 52, RIBOFLAVIN TRANSPORTER, MEMBER 2"/>
    <property type="match status" value="1"/>
</dbReference>
<reference evidence="10" key="2">
    <citation type="journal article" date="2004" name="Nature">
        <title>Finishing the euchromatic sequence of the human genome.</title>
        <authorList>
            <consortium name="International Human Genome Sequencing Consortium"/>
        </authorList>
    </citation>
    <scope>NUCLEOTIDE SEQUENCE [LARGE SCALE GENOMIC DNA]</scope>
</reference>
<evidence type="ECO:0000256" key="6">
    <source>
        <dbReference type="ARBA" id="ARBA00022692"/>
    </source>
</evidence>
<proteinExistence type="evidence at protein level"/>
<keyword evidence="4 9" id="KW-0813">Transport</keyword>
<keyword evidence="11" id="KW-1185">Reference proteome</keyword>